<dbReference type="PROSITE" id="PS51747">
    <property type="entry name" value="CYT_DCMP_DEAMINASES_2"/>
    <property type="match status" value="1"/>
</dbReference>
<evidence type="ECO:0000259" key="3">
    <source>
        <dbReference type="PROSITE" id="PS51747"/>
    </source>
</evidence>
<evidence type="ECO:0000256" key="1">
    <source>
        <dbReference type="ARBA" id="ARBA00022723"/>
    </source>
</evidence>
<dbReference type="InterPro" id="IPR016192">
    <property type="entry name" value="APOBEC/CMP_deaminase_Zn-bd"/>
</dbReference>
<keyword evidence="2" id="KW-0862">Zinc</keyword>
<dbReference type="Pfam" id="PF00383">
    <property type="entry name" value="dCMP_cyt_deam_1"/>
    <property type="match status" value="1"/>
</dbReference>
<comment type="caution">
    <text evidence="4">The sequence shown here is derived from an EMBL/GenBank/DDBJ whole genome shotgun (WGS) entry which is preliminary data.</text>
</comment>
<dbReference type="GO" id="GO:0006152">
    <property type="term" value="P:purine nucleoside catabolic process"/>
    <property type="evidence" value="ECO:0007669"/>
    <property type="project" value="TreeGrafter"/>
</dbReference>
<dbReference type="GO" id="GO:0047974">
    <property type="term" value="F:guanosine deaminase activity"/>
    <property type="evidence" value="ECO:0007669"/>
    <property type="project" value="TreeGrafter"/>
</dbReference>
<dbReference type="Gene3D" id="3.40.140.10">
    <property type="entry name" value="Cytidine Deaminase, domain 2"/>
    <property type="match status" value="1"/>
</dbReference>
<sequence length="145" mass="16353">MEDFMKLAIEEAREGIKNDHGGPFGVVVVKDGVVLSKAHNTVLRDQDSTCHAEIQAIREASKKIHSFDLSGCILFSTGKPCPMCSSAIKWAKISQVYYACGYEDAKDIGFNELDGNNSNYKETQVSREDCKQLYEEYKSLNRERY</sequence>
<gene>
    <name evidence="4" type="ORF">GX656_03310</name>
</gene>
<dbReference type="PANTHER" id="PTHR11079:SF161">
    <property type="entry name" value="CMP_DCMP-TYPE DEAMINASE DOMAIN-CONTAINING PROTEIN"/>
    <property type="match status" value="1"/>
</dbReference>
<keyword evidence="1" id="KW-0479">Metal-binding</keyword>
<feature type="domain" description="CMP/dCMP-type deaminase" evidence="3">
    <location>
        <begin position="1"/>
        <end position="113"/>
    </location>
</feature>
<dbReference type="Proteomes" id="UP000545876">
    <property type="component" value="Unassembled WGS sequence"/>
</dbReference>
<dbReference type="PROSITE" id="PS00903">
    <property type="entry name" value="CYT_DCMP_DEAMINASES_1"/>
    <property type="match status" value="1"/>
</dbReference>
<proteinExistence type="predicted"/>
<evidence type="ECO:0000313" key="5">
    <source>
        <dbReference type="Proteomes" id="UP000545876"/>
    </source>
</evidence>
<dbReference type="GO" id="GO:0008270">
    <property type="term" value="F:zinc ion binding"/>
    <property type="evidence" value="ECO:0007669"/>
    <property type="project" value="InterPro"/>
</dbReference>
<dbReference type="InterPro" id="IPR002125">
    <property type="entry name" value="CMP_dCMP_dom"/>
</dbReference>
<dbReference type="EMBL" id="JAAZBX010000013">
    <property type="protein sequence ID" value="NLD25636.1"/>
    <property type="molecule type" value="Genomic_DNA"/>
</dbReference>
<organism evidence="4 5">
    <name type="scientific">Candidatus Dojkabacteria bacterium</name>
    <dbReference type="NCBI Taxonomy" id="2099670"/>
    <lineage>
        <taxon>Bacteria</taxon>
        <taxon>Candidatus Dojkabacteria</taxon>
    </lineage>
</organism>
<dbReference type="AlphaFoldDB" id="A0A847D1H0"/>
<evidence type="ECO:0000313" key="4">
    <source>
        <dbReference type="EMBL" id="NLD25636.1"/>
    </source>
</evidence>
<dbReference type="CDD" id="cd01285">
    <property type="entry name" value="nucleoside_deaminase"/>
    <property type="match status" value="1"/>
</dbReference>
<dbReference type="PANTHER" id="PTHR11079">
    <property type="entry name" value="CYTOSINE DEAMINASE FAMILY MEMBER"/>
    <property type="match status" value="1"/>
</dbReference>
<reference evidence="4 5" key="1">
    <citation type="journal article" date="2020" name="Biotechnol. Biofuels">
        <title>New insights from the biogas microbiome by comprehensive genome-resolved metagenomics of nearly 1600 species originating from multiple anaerobic digesters.</title>
        <authorList>
            <person name="Campanaro S."/>
            <person name="Treu L."/>
            <person name="Rodriguez-R L.M."/>
            <person name="Kovalovszki A."/>
            <person name="Ziels R.M."/>
            <person name="Maus I."/>
            <person name="Zhu X."/>
            <person name="Kougias P.G."/>
            <person name="Basile A."/>
            <person name="Luo G."/>
            <person name="Schluter A."/>
            <person name="Konstantinidis K.T."/>
            <person name="Angelidaki I."/>
        </authorList>
    </citation>
    <scope>NUCLEOTIDE SEQUENCE [LARGE SCALE GENOMIC DNA]</scope>
    <source>
        <strain evidence="4">AS06rmzACSIP_65</strain>
    </source>
</reference>
<dbReference type="InterPro" id="IPR016193">
    <property type="entry name" value="Cytidine_deaminase-like"/>
</dbReference>
<name>A0A847D1H0_9BACT</name>
<protein>
    <submittedName>
        <fullName evidence="4">Nucleoside deaminase</fullName>
    </submittedName>
</protein>
<evidence type="ECO:0000256" key="2">
    <source>
        <dbReference type="ARBA" id="ARBA00022833"/>
    </source>
</evidence>
<dbReference type="SUPFAM" id="SSF53927">
    <property type="entry name" value="Cytidine deaminase-like"/>
    <property type="match status" value="1"/>
</dbReference>
<accession>A0A847D1H0</accession>